<dbReference type="SMART" id="SM01381">
    <property type="entry name" value="7TM_GPCR_Srsx"/>
    <property type="match status" value="1"/>
</dbReference>
<comment type="caution">
    <text evidence="15">The sequence shown here is derived from an EMBL/GenBank/DDBJ whole genome shotgun (WGS) entry which is preliminary data.</text>
</comment>
<keyword evidence="6 13" id="KW-0472">Membrane</keyword>
<evidence type="ECO:0000256" key="11">
    <source>
        <dbReference type="RuleBase" id="RU000688"/>
    </source>
</evidence>
<dbReference type="PRINTS" id="PR00237">
    <property type="entry name" value="GPCRRHODOPSN"/>
</dbReference>
<dbReference type="OrthoDB" id="2132067at2759"/>
<dbReference type="AlphaFoldDB" id="A0A8S3ZR45"/>
<dbReference type="Gene3D" id="1.20.1070.10">
    <property type="entry name" value="Rhodopsin 7-helix transmembrane proteins"/>
    <property type="match status" value="1"/>
</dbReference>
<dbReference type="InterPro" id="IPR000276">
    <property type="entry name" value="GPCR_Rhodpsn"/>
</dbReference>
<evidence type="ECO:0000256" key="3">
    <source>
        <dbReference type="ARBA" id="ARBA00022692"/>
    </source>
</evidence>
<dbReference type="SUPFAM" id="SSF81321">
    <property type="entry name" value="Family A G protein-coupled receptor-like"/>
    <property type="match status" value="1"/>
</dbReference>
<proteinExistence type="inferred from homology"/>
<keyword evidence="16" id="KW-1185">Reference proteome</keyword>
<name>A0A8S3ZR45_9EUPU</name>
<keyword evidence="5 11" id="KW-0297">G-protein coupled receptor</keyword>
<reference evidence="15" key="1">
    <citation type="submission" date="2021-04" db="EMBL/GenBank/DDBJ databases">
        <authorList>
            <consortium name="Molecular Ecology Group"/>
        </authorList>
    </citation>
    <scope>NUCLEOTIDE SEQUENCE</scope>
</reference>
<feature type="transmembrane region" description="Helical" evidence="13">
    <location>
        <begin position="20"/>
        <end position="39"/>
    </location>
</feature>
<feature type="transmembrane region" description="Helical" evidence="13">
    <location>
        <begin position="51"/>
        <end position="76"/>
    </location>
</feature>
<feature type="compositionally biased region" description="Low complexity" evidence="12">
    <location>
        <begin position="308"/>
        <end position="328"/>
    </location>
</feature>
<evidence type="ECO:0000256" key="1">
    <source>
        <dbReference type="ARBA" id="ARBA00004651"/>
    </source>
</evidence>
<keyword evidence="7" id="KW-1015">Disulfide bond</keyword>
<feature type="transmembrane region" description="Helical" evidence="13">
    <location>
        <begin position="243"/>
        <end position="267"/>
    </location>
</feature>
<evidence type="ECO:0000256" key="5">
    <source>
        <dbReference type="ARBA" id="ARBA00023040"/>
    </source>
</evidence>
<dbReference type="PANTHER" id="PTHR45695:SF23">
    <property type="entry name" value="GALANIN-LIKE G-PROTEIN COUPLED RECEPTOR NPR-9"/>
    <property type="match status" value="1"/>
</dbReference>
<dbReference type="InterPro" id="IPR017452">
    <property type="entry name" value="GPCR_Rhodpsn_7TM"/>
</dbReference>
<evidence type="ECO:0000256" key="9">
    <source>
        <dbReference type="ARBA" id="ARBA00023180"/>
    </source>
</evidence>
<feature type="transmembrane region" description="Helical" evidence="13">
    <location>
        <begin position="88"/>
        <end position="109"/>
    </location>
</feature>
<evidence type="ECO:0000256" key="8">
    <source>
        <dbReference type="ARBA" id="ARBA00023170"/>
    </source>
</evidence>
<keyword evidence="10 11" id="KW-0807">Transducer</keyword>
<feature type="transmembrane region" description="Helical" evidence="13">
    <location>
        <begin position="176"/>
        <end position="205"/>
    </location>
</feature>
<protein>
    <recommendedName>
        <fullName evidence="14">G-protein coupled receptors family 1 profile domain-containing protein</fullName>
    </recommendedName>
</protein>
<dbReference type="PROSITE" id="PS00237">
    <property type="entry name" value="G_PROTEIN_RECEP_F1_1"/>
    <property type="match status" value="1"/>
</dbReference>
<dbReference type="PROSITE" id="PS50262">
    <property type="entry name" value="G_PROTEIN_RECEP_F1_2"/>
    <property type="match status" value="1"/>
</dbReference>
<comment type="similarity">
    <text evidence="11">Belongs to the G-protein coupled receptor 1 family.</text>
</comment>
<accession>A0A8S3ZR45</accession>
<dbReference type="EMBL" id="CAJHNH020003252">
    <property type="protein sequence ID" value="CAG5128891.1"/>
    <property type="molecule type" value="Genomic_DNA"/>
</dbReference>
<evidence type="ECO:0000256" key="13">
    <source>
        <dbReference type="SAM" id="Phobius"/>
    </source>
</evidence>
<comment type="subcellular location">
    <subcellularLocation>
        <location evidence="1">Cell membrane</location>
        <topology evidence="1">Multi-pass membrane protein</topology>
    </subcellularLocation>
</comment>
<keyword evidence="4 13" id="KW-1133">Transmembrane helix</keyword>
<evidence type="ECO:0000256" key="4">
    <source>
        <dbReference type="ARBA" id="ARBA00022989"/>
    </source>
</evidence>
<evidence type="ECO:0000256" key="10">
    <source>
        <dbReference type="ARBA" id="ARBA00023224"/>
    </source>
</evidence>
<feature type="domain" description="G-protein coupled receptors family 1 profile" evidence="14">
    <location>
        <begin position="29"/>
        <end position="262"/>
    </location>
</feature>
<dbReference type="GO" id="GO:0005886">
    <property type="term" value="C:plasma membrane"/>
    <property type="evidence" value="ECO:0007669"/>
    <property type="project" value="UniProtKB-SubCell"/>
</dbReference>
<evidence type="ECO:0000313" key="15">
    <source>
        <dbReference type="EMBL" id="CAG5128891.1"/>
    </source>
</evidence>
<keyword evidence="8 11" id="KW-0675">Receptor</keyword>
<gene>
    <name evidence="15" type="ORF">CUNI_LOCUS14449</name>
</gene>
<feature type="transmembrane region" description="Helical" evidence="13">
    <location>
        <begin position="130"/>
        <end position="150"/>
    </location>
</feature>
<evidence type="ECO:0000313" key="16">
    <source>
        <dbReference type="Proteomes" id="UP000678393"/>
    </source>
</evidence>
<organism evidence="15 16">
    <name type="scientific">Candidula unifasciata</name>
    <dbReference type="NCBI Taxonomy" id="100452"/>
    <lineage>
        <taxon>Eukaryota</taxon>
        <taxon>Metazoa</taxon>
        <taxon>Spiralia</taxon>
        <taxon>Lophotrochozoa</taxon>
        <taxon>Mollusca</taxon>
        <taxon>Gastropoda</taxon>
        <taxon>Heterobranchia</taxon>
        <taxon>Euthyneura</taxon>
        <taxon>Panpulmonata</taxon>
        <taxon>Eupulmonata</taxon>
        <taxon>Stylommatophora</taxon>
        <taxon>Helicina</taxon>
        <taxon>Helicoidea</taxon>
        <taxon>Geomitridae</taxon>
        <taxon>Candidula</taxon>
    </lineage>
</organism>
<dbReference type="PANTHER" id="PTHR45695">
    <property type="entry name" value="LEUCOKININ RECEPTOR-RELATED"/>
    <property type="match status" value="1"/>
</dbReference>
<sequence length="328" mass="37464">FFNSFYCFSSIDTHRILIPTIWGLISFVGAVGNIIVIFTMGIRRRSATNCYIINVALADLAFILFVVPITTAAYASNNWEYGTVMCKVNFYIIYATLLSTCLTLTAMTIDRYYAIVHPIRSLSRRTPKSTLVICIAIWLASMIVSSPYLMVQEVRHIPKENSTVCMAQWPDEWEKVVIIVVVMVTYVIPLCVIIISYTLILKFLWRHRIGIRREFNHNSQSSEPVMGGESTIAERRKKVAKMVAAVVILFALSWLPIHVFNLCFILMPNFPKSQIICVNPFVYTIMGDSFRKAFRESLPWCRNSPSNSLRTSYSRRTGSTTETRFNGE</sequence>
<keyword evidence="3 11" id="KW-0812">Transmembrane</keyword>
<evidence type="ECO:0000259" key="14">
    <source>
        <dbReference type="PROSITE" id="PS50262"/>
    </source>
</evidence>
<keyword evidence="2" id="KW-1003">Cell membrane</keyword>
<feature type="non-terminal residue" evidence="15">
    <location>
        <position position="328"/>
    </location>
</feature>
<evidence type="ECO:0000256" key="2">
    <source>
        <dbReference type="ARBA" id="ARBA00022475"/>
    </source>
</evidence>
<evidence type="ECO:0000256" key="6">
    <source>
        <dbReference type="ARBA" id="ARBA00023136"/>
    </source>
</evidence>
<evidence type="ECO:0000256" key="7">
    <source>
        <dbReference type="ARBA" id="ARBA00023157"/>
    </source>
</evidence>
<dbReference type="GO" id="GO:0004930">
    <property type="term" value="F:G protein-coupled receptor activity"/>
    <property type="evidence" value="ECO:0007669"/>
    <property type="project" value="UniProtKB-KW"/>
</dbReference>
<dbReference type="Proteomes" id="UP000678393">
    <property type="component" value="Unassembled WGS sequence"/>
</dbReference>
<dbReference type="Pfam" id="PF00001">
    <property type="entry name" value="7tm_1"/>
    <property type="match status" value="1"/>
</dbReference>
<feature type="region of interest" description="Disordered" evidence="12">
    <location>
        <begin position="304"/>
        <end position="328"/>
    </location>
</feature>
<keyword evidence="9" id="KW-0325">Glycoprotein</keyword>
<evidence type="ECO:0000256" key="12">
    <source>
        <dbReference type="SAM" id="MobiDB-lite"/>
    </source>
</evidence>